<dbReference type="EMBL" id="UYRV01004187">
    <property type="protein sequence ID" value="VDK51211.1"/>
    <property type="molecule type" value="Genomic_DNA"/>
</dbReference>
<accession>A0A3P6S9H6</accession>
<feature type="compositionally biased region" description="Pro residues" evidence="1">
    <location>
        <begin position="239"/>
        <end position="253"/>
    </location>
</feature>
<reference evidence="2 3" key="1">
    <citation type="submission" date="2018-11" db="EMBL/GenBank/DDBJ databases">
        <authorList>
            <consortium name="Pathogen Informatics"/>
        </authorList>
    </citation>
    <scope>NUCLEOTIDE SEQUENCE [LARGE SCALE GENOMIC DNA]</scope>
</reference>
<gene>
    <name evidence="2" type="ORF">CGOC_LOCUS1998</name>
</gene>
<evidence type="ECO:0000313" key="2">
    <source>
        <dbReference type="EMBL" id="VDK51211.1"/>
    </source>
</evidence>
<protein>
    <submittedName>
        <fullName evidence="2">Uncharacterized protein</fullName>
    </submittedName>
</protein>
<name>A0A3P6S9H6_CYLGO</name>
<evidence type="ECO:0000256" key="1">
    <source>
        <dbReference type="SAM" id="MobiDB-lite"/>
    </source>
</evidence>
<feature type="region of interest" description="Disordered" evidence="1">
    <location>
        <begin position="24"/>
        <end position="55"/>
    </location>
</feature>
<organism evidence="2 3">
    <name type="scientific">Cylicostephanus goldi</name>
    <name type="common">Nematode worm</name>
    <dbReference type="NCBI Taxonomy" id="71465"/>
    <lineage>
        <taxon>Eukaryota</taxon>
        <taxon>Metazoa</taxon>
        <taxon>Ecdysozoa</taxon>
        <taxon>Nematoda</taxon>
        <taxon>Chromadorea</taxon>
        <taxon>Rhabditida</taxon>
        <taxon>Rhabditina</taxon>
        <taxon>Rhabditomorpha</taxon>
        <taxon>Strongyloidea</taxon>
        <taxon>Strongylidae</taxon>
        <taxon>Cylicostephanus</taxon>
    </lineage>
</organism>
<feature type="compositionally biased region" description="Low complexity" evidence="1">
    <location>
        <begin position="222"/>
        <end position="238"/>
    </location>
</feature>
<evidence type="ECO:0000313" key="3">
    <source>
        <dbReference type="Proteomes" id="UP000271889"/>
    </source>
</evidence>
<dbReference type="OrthoDB" id="6514358at2759"/>
<feature type="region of interest" description="Disordered" evidence="1">
    <location>
        <begin position="170"/>
        <end position="254"/>
    </location>
</feature>
<feature type="compositionally biased region" description="Low complexity" evidence="1">
    <location>
        <begin position="177"/>
        <end position="213"/>
    </location>
</feature>
<proteinExistence type="predicted"/>
<dbReference type="AlphaFoldDB" id="A0A3P6S9H6"/>
<dbReference type="Proteomes" id="UP000271889">
    <property type="component" value="Unassembled WGS sequence"/>
</dbReference>
<feature type="region of interest" description="Disordered" evidence="1">
    <location>
        <begin position="121"/>
        <end position="150"/>
    </location>
</feature>
<sequence>MSSANAGKAGRDTAMRLALSDRYKGKGKGAVEKSNNVVKVEDAHPDSSATAISQPNNVPQAVNAVNGANVAVNEVSSIPGTVPVPVAYGETPILDHVPAPSLPEQQTTGQVAPVTPEQPVPAQNPLAHKTASHQSLTVTEQPKPAIPPSAFSAPTVGNVVSIPAEISTPRPVAPPLSSSHATPPHITPPHATTPTASPLPLSSSATPLPAGAAFPHPVGGTSPHPANAASPHPAGEVAPPLPHPAHSAPPAPSFPVAVEVHRSNDPNEKKLPRTVSTQSVGVQPTIWESYKALGDVYSKQDNLGTLIGPVHSRLAHPSSDTCT</sequence>
<keyword evidence="3" id="KW-1185">Reference proteome</keyword>